<proteinExistence type="predicted"/>
<reference evidence="1" key="1">
    <citation type="submission" date="2020-01" db="EMBL/GenBank/DDBJ databases">
        <title>Whole-genome analyses of novel actinobacteria.</title>
        <authorList>
            <person name="Sahin N."/>
        </authorList>
    </citation>
    <scope>NUCLEOTIDE SEQUENCE</scope>
    <source>
        <strain evidence="1">YC537</strain>
    </source>
</reference>
<evidence type="ECO:0000313" key="2">
    <source>
        <dbReference type="Proteomes" id="UP000598297"/>
    </source>
</evidence>
<organism evidence="1 2">
    <name type="scientific">Streptomyces boluensis</name>
    <dbReference type="NCBI Taxonomy" id="1775135"/>
    <lineage>
        <taxon>Bacteria</taxon>
        <taxon>Bacillati</taxon>
        <taxon>Actinomycetota</taxon>
        <taxon>Actinomycetes</taxon>
        <taxon>Kitasatosporales</taxon>
        <taxon>Streptomycetaceae</taxon>
        <taxon>Streptomyces</taxon>
    </lineage>
</organism>
<dbReference type="EMBL" id="JAAAHS010000054">
    <property type="protein sequence ID" value="NBE51798.1"/>
    <property type="molecule type" value="Genomic_DNA"/>
</dbReference>
<dbReference type="OrthoDB" id="4293512at2"/>
<dbReference type="AlphaFoldDB" id="A0A964UM78"/>
<accession>A0A964UM78</accession>
<dbReference type="RefSeq" id="WP_161696140.1">
    <property type="nucleotide sequence ID" value="NZ_JAAAHS010000054.1"/>
</dbReference>
<evidence type="ECO:0000313" key="1">
    <source>
        <dbReference type="EMBL" id="NBE51798.1"/>
    </source>
</evidence>
<comment type="caution">
    <text evidence="1">The sequence shown here is derived from an EMBL/GenBank/DDBJ whole genome shotgun (WGS) entry which is preliminary data.</text>
</comment>
<protein>
    <submittedName>
        <fullName evidence="1">Uncharacterized protein</fullName>
    </submittedName>
</protein>
<gene>
    <name evidence="1" type="ORF">GUY60_10265</name>
</gene>
<sequence>MQRNVEIRADVTGRTGGGEGFHYLRWNSKIELSLDCFVCERAARTTVLELGAERAVCGGSRTGAASHYAPARIAAFDVTSGADQLALRAVVSFWWAPFTDSATGHRATAPTLHPWVRLHLGYDCPQEGNASGVFGVQTNVERPVSGPCAHCSRPVATSSRTPTVQLLD</sequence>
<name>A0A964UM78_9ACTN</name>
<dbReference type="Proteomes" id="UP000598297">
    <property type="component" value="Unassembled WGS sequence"/>
</dbReference>
<keyword evidence="2" id="KW-1185">Reference proteome</keyword>